<reference evidence="1 2" key="1">
    <citation type="submission" date="2016-02" db="EMBL/GenBank/DDBJ databases">
        <title>Anaerosporomusa subterraneum gen. nov., sp. nov., a spore-forming obligate anaerobe isolated from saprolite.</title>
        <authorList>
            <person name="Choi J.K."/>
            <person name="Shah M."/>
            <person name="Yee N."/>
        </authorList>
    </citation>
    <scope>NUCLEOTIDE SEQUENCE [LARGE SCALE GENOMIC DNA]</scope>
    <source>
        <strain evidence="1 2">RU4</strain>
    </source>
</reference>
<comment type="caution">
    <text evidence="1">The sequence shown here is derived from an EMBL/GenBank/DDBJ whole genome shotgun (WGS) entry which is preliminary data.</text>
</comment>
<protein>
    <submittedName>
        <fullName evidence="1">Uncharacterized protein</fullName>
    </submittedName>
</protein>
<gene>
    <name evidence="1" type="ORF">AXX12_13470</name>
</gene>
<dbReference type="Proteomes" id="UP000076268">
    <property type="component" value="Unassembled WGS sequence"/>
</dbReference>
<keyword evidence="2" id="KW-1185">Reference proteome</keyword>
<dbReference type="AlphaFoldDB" id="A0A154BMG3"/>
<organism evidence="1 2">
    <name type="scientific">Anaerosporomusa subterranea</name>
    <dbReference type="NCBI Taxonomy" id="1794912"/>
    <lineage>
        <taxon>Bacteria</taxon>
        <taxon>Bacillati</taxon>
        <taxon>Bacillota</taxon>
        <taxon>Negativicutes</taxon>
        <taxon>Acetonemataceae</taxon>
        <taxon>Anaerosporomusa</taxon>
    </lineage>
</organism>
<dbReference type="EMBL" id="LSGP01000025">
    <property type="protein sequence ID" value="KYZ75173.1"/>
    <property type="molecule type" value="Genomic_DNA"/>
</dbReference>
<name>A0A154BMG3_ANASB</name>
<proteinExistence type="predicted"/>
<evidence type="ECO:0000313" key="1">
    <source>
        <dbReference type="EMBL" id="KYZ75173.1"/>
    </source>
</evidence>
<sequence length="65" mass="7448">MFFGFSLPLVELYGTVIRFLKECRSGFLIYIVKRAQLAAGLSKDKQKLRLGLKFAINSLCWFPFG</sequence>
<evidence type="ECO:0000313" key="2">
    <source>
        <dbReference type="Proteomes" id="UP000076268"/>
    </source>
</evidence>
<accession>A0A154BMG3</accession>